<keyword evidence="4" id="KW-0813">Transport</keyword>
<dbReference type="PANTHER" id="PTHR43823">
    <property type="entry name" value="SPORULATION PROTEIN YKVU"/>
    <property type="match status" value="1"/>
</dbReference>
<evidence type="ECO:0000313" key="13">
    <source>
        <dbReference type="EMBL" id="PJB55872.1"/>
    </source>
</evidence>
<dbReference type="InterPro" id="IPR002528">
    <property type="entry name" value="MATE_fam"/>
</dbReference>
<dbReference type="PIRSF" id="PIRSF006603">
    <property type="entry name" value="DinF"/>
    <property type="match status" value="1"/>
</dbReference>
<keyword evidence="9" id="KW-0046">Antibiotic resistance</keyword>
<evidence type="ECO:0000313" key="14">
    <source>
        <dbReference type="Proteomes" id="UP000228560"/>
    </source>
</evidence>
<dbReference type="NCBIfam" id="TIGR00797">
    <property type="entry name" value="matE"/>
    <property type="match status" value="1"/>
</dbReference>
<keyword evidence="6 10" id="KW-0812">Transmembrane</keyword>
<feature type="transmembrane region" description="Helical" evidence="10">
    <location>
        <begin position="239"/>
        <end position="259"/>
    </location>
</feature>
<comment type="caution">
    <text evidence="11">The sequence shown here is derived from an EMBL/GenBank/DDBJ whole genome shotgun (WGS) entry which is preliminary data.</text>
</comment>
<evidence type="ECO:0000256" key="5">
    <source>
        <dbReference type="ARBA" id="ARBA00022475"/>
    </source>
</evidence>
<evidence type="ECO:0000256" key="1">
    <source>
        <dbReference type="ARBA" id="ARBA00004651"/>
    </source>
</evidence>
<dbReference type="EMBL" id="PFTV01000172">
    <property type="protein sequence ID" value="PJB55872.1"/>
    <property type="molecule type" value="Genomic_DNA"/>
</dbReference>
<dbReference type="InterPro" id="IPR045070">
    <property type="entry name" value="MATE_MepA-like"/>
</dbReference>
<evidence type="ECO:0000313" key="12">
    <source>
        <dbReference type="EMBL" id="PIY33497.1"/>
    </source>
</evidence>
<evidence type="ECO:0000256" key="7">
    <source>
        <dbReference type="ARBA" id="ARBA00022989"/>
    </source>
</evidence>
<accession>A0A2M8C9Y7</accession>
<dbReference type="RefSeq" id="WP_406606929.1">
    <property type="nucleotide sequence ID" value="NZ_PFKO01000071.1"/>
</dbReference>
<feature type="transmembrane region" description="Helical" evidence="10">
    <location>
        <begin position="16"/>
        <end position="34"/>
    </location>
</feature>
<evidence type="ECO:0000313" key="15">
    <source>
        <dbReference type="Proteomes" id="UP000230646"/>
    </source>
</evidence>
<dbReference type="Proteomes" id="UP000228560">
    <property type="component" value="Unassembled WGS sequence"/>
</dbReference>
<feature type="transmembrane region" description="Helical" evidence="10">
    <location>
        <begin position="195"/>
        <end position="218"/>
    </location>
</feature>
<evidence type="ECO:0000313" key="11">
    <source>
        <dbReference type="EMBL" id="PIX34991.1"/>
    </source>
</evidence>
<proteinExistence type="inferred from homology"/>
<dbReference type="GO" id="GO:0046677">
    <property type="term" value="P:response to antibiotic"/>
    <property type="evidence" value="ECO:0007669"/>
    <property type="project" value="UniProtKB-KW"/>
</dbReference>
<name>A0A2M7KA27_9BACT</name>
<dbReference type="AlphaFoldDB" id="A0A2M7KA27"/>
<dbReference type="GO" id="GO:0015297">
    <property type="term" value="F:antiporter activity"/>
    <property type="evidence" value="ECO:0007669"/>
    <property type="project" value="InterPro"/>
</dbReference>
<dbReference type="PANTHER" id="PTHR43823:SF3">
    <property type="entry name" value="MULTIDRUG EXPORT PROTEIN MEPA"/>
    <property type="match status" value="1"/>
</dbReference>
<evidence type="ECO:0000256" key="10">
    <source>
        <dbReference type="SAM" id="Phobius"/>
    </source>
</evidence>
<feature type="transmembrane region" description="Helical" evidence="10">
    <location>
        <begin position="319"/>
        <end position="346"/>
    </location>
</feature>
<sequence>MKQISTRLGEQKISKLLLNLSLPATVGMLVNALYNLVDTIFVGRGVGAIAIGGLTVAFPIQMIIMAFAMMIGIGAASAISRSLGEKNIERADYVAGNSFLCVIILSAIISALGLIFTEPMLRIFGSTETILPYAKDYIKIILWGSIFFSFAMSSNNLIRAEGNAKVAMASMLIGAILNIILDPIFIFIFKLGVKGAALATIISQFISFLYILIYLYSGKSSLKIKLHHLKPKINIIKEIFAIGSAAFSRQISGSVVAIVVNNSLRVFGGDIALIIVGMLQRITMFMFMPLFGVIQGMQPIVGFNYGAKKYDRLKEAVKLALITATALATFSWLIVELFPAAIISIFTTDTEIITKGSIVIRIAVSMIPFIGIQIVAAGLFQSLGKAVPSLVLSLLRQVLLFIPLVIILPRVWGLGIMGVWMAYPAADILSAILTVLYLRSELKKMDFWFDSNLVREELSNLT</sequence>
<dbReference type="CDD" id="cd13143">
    <property type="entry name" value="MATE_MepA_like"/>
    <property type="match status" value="1"/>
</dbReference>
<feature type="transmembrane region" description="Helical" evidence="10">
    <location>
        <begin position="387"/>
        <end position="408"/>
    </location>
</feature>
<feature type="transmembrane region" description="Helical" evidence="10">
    <location>
        <begin position="94"/>
        <end position="117"/>
    </location>
</feature>
<feature type="transmembrane region" description="Helical" evidence="10">
    <location>
        <begin position="414"/>
        <end position="438"/>
    </location>
</feature>
<dbReference type="Pfam" id="PF01554">
    <property type="entry name" value="MatE"/>
    <property type="match status" value="2"/>
</dbReference>
<dbReference type="Proteomes" id="UP000230646">
    <property type="component" value="Unassembled WGS sequence"/>
</dbReference>
<feature type="transmembrane region" description="Helical" evidence="10">
    <location>
        <begin position="271"/>
        <end position="294"/>
    </location>
</feature>
<evidence type="ECO:0000256" key="6">
    <source>
        <dbReference type="ARBA" id="ARBA00022692"/>
    </source>
</evidence>
<keyword evidence="5" id="KW-1003">Cell membrane</keyword>
<organism evidence="11 16">
    <name type="scientific">Candidatus Infernicultor aquiphilus</name>
    <dbReference type="NCBI Taxonomy" id="1805029"/>
    <lineage>
        <taxon>Bacteria</taxon>
        <taxon>Pseudomonadati</taxon>
        <taxon>Atribacterota</taxon>
        <taxon>Candidatus Phoenicimicrobiia</taxon>
        <taxon>Candidatus Pheonicimicrobiales</taxon>
        <taxon>Candidatus Phoenicimicrobiaceae</taxon>
        <taxon>Candidatus Infernicultor</taxon>
    </lineage>
</organism>
<evidence type="ECO:0000313" key="16">
    <source>
        <dbReference type="Proteomes" id="UP000231493"/>
    </source>
</evidence>
<gene>
    <name evidence="13" type="ORF">CO097_06865</name>
    <name evidence="12" type="ORF">COZ07_01980</name>
    <name evidence="11" type="ORF">COZ58_01820</name>
</gene>
<reference evidence="14 15" key="2">
    <citation type="submission" date="2017-09" db="EMBL/GenBank/DDBJ databases">
        <title>Depth-based differentiation of microbial function through sediment-hosted aquifers and enrichment of novel symbionts in the deep terrestrial subsurface.</title>
        <authorList>
            <person name="Probst A.J."/>
            <person name="Ladd B."/>
            <person name="Jarett J.K."/>
            <person name="Geller-Mcgrath D.E."/>
            <person name="Sieber C.M."/>
            <person name="Emerson J.B."/>
            <person name="Anantharaman K."/>
            <person name="Thomas B.C."/>
            <person name="Malmstrom R."/>
            <person name="Stieglmeier M."/>
            <person name="Klingl A."/>
            <person name="Woyke T."/>
            <person name="Ryan C.M."/>
            <person name="Banfield J.F."/>
        </authorList>
    </citation>
    <scope>NUCLEOTIDE SEQUENCE [LARGE SCALE GENOMIC DNA]</scope>
    <source>
        <strain evidence="12">CG_4_10_14_3_um_filter_34_13</strain>
        <strain evidence="13">CG_4_9_14_3_um_filter_33_16</strain>
    </source>
</reference>
<dbReference type="InterPro" id="IPR051327">
    <property type="entry name" value="MATE_MepA_subfamily"/>
</dbReference>
<feature type="transmembrane region" description="Helical" evidence="10">
    <location>
        <begin position="137"/>
        <end position="154"/>
    </location>
</feature>
<dbReference type="Proteomes" id="UP000231493">
    <property type="component" value="Unassembled WGS sequence"/>
</dbReference>
<dbReference type="EMBL" id="PFIP01000029">
    <property type="protein sequence ID" value="PIX34991.1"/>
    <property type="molecule type" value="Genomic_DNA"/>
</dbReference>
<evidence type="ECO:0000256" key="3">
    <source>
        <dbReference type="ARBA" id="ARBA00022106"/>
    </source>
</evidence>
<dbReference type="GO" id="GO:0042910">
    <property type="term" value="F:xenobiotic transmembrane transporter activity"/>
    <property type="evidence" value="ECO:0007669"/>
    <property type="project" value="InterPro"/>
</dbReference>
<keyword evidence="8 10" id="KW-0472">Membrane</keyword>
<evidence type="ECO:0000256" key="2">
    <source>
        <dbReference type="ARBA" id="ARBA00008417"/>
    </source>
</evidence>
<feature type="transmembrane region" description="Helical" evidence="10">
    <location>
        <begin position="46"/>
        <end position="73"/>
    </location>
</feature>
<comment type="subcellular location">
    <subcellularLocation>
        <location evidence="1">Cell membrane</location>
        <topology evidence="1">Multi-pass membrane protein</topology>
    </subcellularLocation>
</comment>
<dbReference type="EMBL" id="PFKO01000071">
    <property type="protein sequence ID" value="PIY33497.1"/>
    <property type="molecule type" value="Genomic_DNA"/>
</dbReference>
<feature type="transmembrane region" description="Helical" evidence="10">
    <location>
        <begin position="358"/>
        <end position="380"/>
    </location>
</feature>
<feature type="transmembrane region" description="Helical" evidence="10">
    <location>
        <begin position="166"/>
        <end position="189"/>
    </location>
</feature>
<protein>
    <recommendedName>
        <fullName evidence="3">Multidrug export protein MepA</fullName>
    </recommendedName>
</protein>
<evidence type="ECO:0000256" key="9">
    <source>
        <dbReference type="ARBA" id="ARBA00023251"/>
    </source>
</evidence>
<comment type="similarity">
    <text evidence="2">Belongs to the multi antimicrobial extrusion (MATE) (TC 2.A.66.1) family. MepA subfamily.</text>
</comment>
<reference evidence="11" key="1">
    <citation type="submission" date="2017-09" db="EMBL/GenBank/DDBJ databases">
        <title>Depth-based differentiation of microbial function through sediment-hosted aquifers and enrichment of novel symbionts in the deep terrestrial subsurface.</title>
        <authorList>
            <person name="Probst A.J."/>
            <person name="Ladd B."/>
            <person name="Jarett J.K."/>
            <person name="Geller-Mcgrath D.E."/>
            <person name="Sieber C.M.K."/>
            <person name="Emerson J.B."/>
            <person name="Anantharaman K."/>
            <person name="Thomas B.C."/>
            <person name="Malmstrom R."/>
            <person name="Stieglmeier M."/>
            <person name="Klingl A."/>
            <person name="Woyke T."/>
            <person name="Ryan C.M."/>
            <person name="Banfield J.F."/>
        </authorList>
    </citation>
    <scope>NUCLEOTIDE SEQUENCE</scope>
    <source>
        <strain evidence="11">CG_4_8_14_3_um_filter_34_18</strain>
    </source>
</reference>
<accession>A0A2M7PT95</accession>
<dbReference type="GO" id="GO:0005886">
    <property type="term" value="C:plasma membrane"/>
    <property type="evidence" value="ECO:0007669"/>
    <property type="project" value="UniProtKB-SubCell"/>
</dbReference>
<evidence type="ECO:0000256" key="8">
    <source>
        <dbReference type="ARBA" id="ARBA00023136"/>
    </source>
</evidence>
<dbReference type="InterPro" id="IPR048279">
    <property type="entry name" value="MdtK-like"/>
</dbReference>
<evidence type="ECO:0000256" key="4">
    <source>
        <dbReference type="ARBA" id="ARBA00022448"/>
    </source>
</evidence>
<keyword evidence="7 10" id="KW-1133">Transmembrane helix</keyword>
<accession>A0A2M7KA27</accession>